<evidence type="ECO:0000313" key="1">
    <source>
        <dbReference type="EMBL" id="MPL95235.1"/>
    </source>
</evidence>
<organism evidence="1">
    <name type="scientific">bioreactor metagenome</name>
    <dbReference type="NCBI Taxonomy" id="1076179"/>
    <lineage>
        <taxon>unclassified sequences</taxon>
        <taxon>metagenomes</taxon>
        <taxon>ecological metagenomes</taxon>
    </lineage>
</organism>
<dbReference type="InterPro" id="IPR025394">
    <property type="entry name" value="DUF4127"/>
</dbReference>
<dbReference type="Pfam" id="PF13552">
    <property type="entry name" value="DUF4127"/>
    <property type="match status" value="1"/>
</dbReference>
<dbReference type="EMBL" id="VSSQ01000459">
    <property type="protein sequence ID" value="MPL95235.1"/>
    <property type="molecule type" value="Genomic_DNA"/>
</dbReference>
<sequence length="550" mass="62392">MKRILVFSATLIIGLALLLYHNIAPRGTTIVFPTNKTTISIVTVPLDSRPPCTDFTAELGHLAGFNVILPPDHLLDKYEIPAQEQAVAQWLKCNLPQNQGAIIAIDLLAHGGLLNSRLQPLPDPKASSILTFLKKLKEDNVNKFIYVYSIIPRLLVSDQILPDSWYQWHLMRWAILMDKKIQGTDYDQVQYKELQEEIPAEIKWKYIKLYRENANFNKKLTNLAAKENFTDLVIGQDDAQPFGLPNHNRLNIEKYIETLPKKNSFHVTQGADELGSLAIARIFSKNINYKPKVYVEYGTKSTSEMVLPFVPLTLQDIVADKVKLVNGSLVTNKDSADFILFVHCGNNNHLDYSAIADKVKSLMLEKPLALVDLTMNFEGAEALLPHLIANNTPLTQLTAYAGWNTASNSIGTALAQATIFTGRIKTLPAESLPSLYAENLKFNCTRFLDDWAYQKLIRHKISFFSDYNGIYINSTTPYTSLVEGYINRELTIYNSLLLTTNLRRFPFYKDANSLYYLQNITFQATLPWERTFEIRLNIMPTFGKLSLTNN</sequence>
<name>A0A644VUW7_9ZZZZ</name>
<protein>
    <recommendedName>
        <fullName evidence="2">DUF4127 family protein</fullName>
    </recommendedName>
</protein>
<gene>
    <name evidence="1" type="ORF">SDC9_41404</name>
</gene>
<accession>A0A644VUW7</accession>
<evidence type="ECO:0008006" key="2">
    <source>
        <dbReference type="Google" id="ProtNLM"/>
    </source>
</evidence>
<reference evidence="1" key="1">
    <citation type="submission" date="2019-08" db="EMBL/GenBank/DDBJ databases">
        <authorList>
            <person name="Kucharzyk K."/>
            <person name="Murdoch R.W."/>
            <person name="Higgins S."/>
            <person name="Loffler F."/>
        </authorList>
    </citation>
    <scope>NUCLEOTIDE SEQUENCE</scope>
</reference>
<comment type="caution">
    <text evidence="1">The sequence shown here is derived from an EMBL/GenBank/DDBJ whole genome shotgun (WGS) entry which is preliminary data.</text>
</comment>
<dbReference type="AlphaFoldDB" id="A0A644VUW7"/>
<proteinExistence type="predicted"/>